<feature type="transmembrane region" description="Helical" evidence="1">
    <location>
        <begin position="58"/>
        <end position="82"/>
    </location>
</feature>
<organism evidence="2 3">
    <name type="scientific">Natronobacterium texcoconense</name>
    <dbReference type="NCBI Taxonomy" id="1095778"/>
    <lineage>
        <taxon>Archaea</taxon>
        <taxon>Methanobacteriati</taxon>
        <taxon>Methanobacteriota</taxon>
        <taxon>Stenosarchaea group</taxon>
        <taxon>Halobacteria</taxon>
        <taxon>Halobacteriales</taxon>
        <taxon>Natrialbaceae</taxon>
        <taxon>Natronobacterium</taxon>
    </lineage>
</organism>
<feature type="transmembrane region" description="Helical" evidence="1">
    <location>
        <begin position="94"/>
        <end position="119"/>
    </location>
</feature>
<feature type="transmembrane region" description="Helical" evidence="1">
    <location>
        <begin position="139"/>
        <end position="166"/>
    </location>
</feature>
<name>A0A1H1IYH2_NATTX</name>
<protein>
    <submittedName>
        <fullName evidence="2">Uncharacterized protein</fullName>
    </submittedName>
</protein>
<proteinExistence type="predicted"/>
<keyword evidence="3" id="KW-1185">Reference proteome</keyword>
<gene>
    <name evidence="2" type="ORF">SAMN04489842_3929</name>
</gene>
<keyword evidence="1" id="KW-1133">Transmembrane helix</keyword>
<evidence type="ECO:0000256" key="1">
    <source>
        <dbReference type="SAM" id="Phobius"/>
    </source>
</evidence>
<dbReference type="AlphaFoldDB" id="A0A1H1IYH2"/>
<dbReference type="EMBL" id="FNLC01000006">
    <property type="protein sequence ID" value="SDR42767.1"/>
    <property type="molecule type" value="Genomic_DNA"/>
</dbReference>
<reference evidence="3" key="1">
    <citation type="submission" date="2016-10" db="EMBL/GenBank/DDBJ databases">
        <authorList>
            <person name="Varghese N."/>
            <person name="Submissions S."/>
        </authorList>
    </citation>
    <scope>NUCLEOTIDE SEQUENCE [LARGE SCALE GENOMIC DNA]</scope>
    <source>
        <strain evidence="3">DSM 24767</strain>
    </source>
</reference>
<feature type="transmembrane region" description="Helical" evidence="1">
    <location>
        <begin position="26"/>
        <end position="52"/>
    </location>
</feature>
<keyword evidence="1" id="KW-0812">Transmembrane</keyword>
<dbReference type="Proteomes" id="UP000198848">
    <property type="component" value="Unassembled WGS sequence"/>
</dbReference>
<keyword evidence="1" id="KW-0472">Membrane</keyword>
<evidence type="ECO:0000313" key="3">
    <source>
        <dbReference type="Proteomes" id="UP000198848"/>
    </source>
</evidence>
<sequence>MGQNVCCRYGPGRLPYASRRDVGGGVAMMATGLLAAVLWFGGAGLLLATGIAGENVGFLFAIGTLFVPLAAPTAFVVGTLLWRYAYSDRNRQLCGALFGAVTPVICLGVGAFGPAALVAADNVARGEMGVLEGVAFGLLLVPIGFGFALVAAGWFVGLVGAFGGWYHERAKQIP</sequence>
<accession>A0A1H1IYH2</accession>
<evidence type="ECO:0000313" key="2">
    <source>
        <dbReference type="EMBL" id="SDR42767.1"/>
    </source>
</evidence>
<dbReference type="OrthoDB" id="169035at2157"/>